<evidence type="ECO:0000256" key="1">
    <source>
        <dbReference type="ARBA" id="ARBA00004245"/>
    </source>
</evidence>
<accession>W5NFL9</accession>
<evidence type="ECO:0000259" key="8">
    <source>
        <dbReference type="PROSITE" id="PS50067"/>
    </source>
</evidence>
<dbReference type="InterPro" id="IPR001752">
    <property type="entry name" value="Kinesin_motor_dom"/>
</dbReference>
<dbReference type="GO" id="GO:0005737">
    <property type="term" value="C:cytoplasm"/>
    <property type="evidence" value="ECO:0000318"/>
    <property type="project" value="GO_Central"/>
</dbReference>
<dbReference type="EMBL" id="AHAT01008291">
    <property type="status" value="NOT_ANNOTATED_CDS"/>
    <property type="molecule type" value="Genomic_DNA"/>
</dbReference>
<keyword evidence="6" id="KW-0175">Coiled coil</keyword>
<dbReference type="InterPro" id="IPR036961">
    <property type="entry name" value="Kinesin_motor_dom_sf"/>
</dbReference>
<dbReference type="SMART" id="SM00129">
    <property type="entry name" value="KISc"/>
    <property type="match status" value="1"/>
</dbReference>
<comment type="similarity">
    <text evidence="5">Belongs to the TRAFAC class myosin-kinesin ATPase superfamily. Kinesin family.</text>
</comment>
<dbReference type="Bgee" id="ENSLOCG00000015780">
    <property type="expression patterns" value="Expressed in testis and 11 other cell types or tissues"/>
</dbReference>
<dbReference type="GO" id="GO:0007018">
    <property type="term" value="P:microtubule-based movement"/>
    <property type="evidence" value="ECO:0000318"/>
    <property type="project" value="GO_Central"/>
</dbReference>
<keyword evidence="5" id="KW-0505">Motor protein</keyword>
<feature type="coiled-coil region" evidence="6">
    <location>
        <begin position="15"/>
        <end position="42"/>
    </location>
</feature>
<dbReference type="GO" id="GO:0005874">
    <property type="term" value="C:microtubule"/>
    <property type="evidence" value="ECO:0000318"/>
    <property type="project" value="GO_Central"/>
</dbReference>
<evidence type="ECO:0000256" key="5">
    <source>
        <dbReference type="PROSITE-ProRule" id="PRU00283"/>
    </source>
</evidence>
<dbReference type="FunCoup" id="W5NFL9">
    <property type="interactions" value="8"/>
</dbReference>
<dbReference type="PRINTS" id="PR00380">
    <property type="entry name" value="KINESINHEAVY"/>
</dbReference>
<dbReference type="Proteomes" id="UP000018468">
    <property type="component" value="Linkage group LG1"/>
</dbReference>
<proteinExistence type="inferred from homology"/>
<dbReference type="InterPro" id="IPR027640">
    <property type="entry name" value="Kinesin-like_fam"/>
</dbReference>
<dbReference type="OMA" id="CIGMSGV"/>
<evidence type="ECO:0000256" key="4">
    <source>
        <dbReference type="ARBA" id="ARBA00023212"/>
    </source>
</evidence>
<evidence type="ECO:0000256" key="3">
    <source>
        <dbReference type="ARBA" id="ARBA00022840"/>
    </source>
</evidence>
<dbReference type="PANTHER" id="PTHR47972">
    <property type="entry name" value="KINESIN-LIKE PROTEIN KLP-3"/>
    <property type="match status" value="1"/>
</dbReference>
<feature type="binding site" evidence="5">
    <location>
        <begin position="259"/>
        <end position="266"/>
    </location>
    <ligand>
        <name>ATP</name>
        <dbReference type="ChEBI" id="CHEBI:30616"/>
    </ligand>
</feature>
<dbReference type="GO" id="GO:0016887">
    <property type="term" value="F:ATP hydrolysis activity"/>
    <property type="evidence" value="ECO:0000318"/>
    <property type="project" value="GO_Central"/>
</dbReference>
<dbReference type="InterPro" id="IPR027417">
    <property type="entry name" value="P-loop_NTPase"/>
</dbReference>
<dbReference type="STRING" id="7918.ENSLOCP00000019428"/>
<keyword evidence="10" id="KW-1185">Reference proteome</keyword>
<dbReference type="GO" id="GO:0005524">
    <property type="term" value="F:ATP binding"/>
    <property type="evidence" value="ECO:0007669"/>
    <property type="project" value="UniProtKB-UniRule"/>
</dbReference>
<keyword evidence="4" id="KW-0206">Cytoskeleton</keyword>
<reference evidence="10" key="1">
    <citation type="submission" date="2011-12" db="EMBL/GenBank/DDBJ databases">
        <title>The Draft Genome of Lepisosteus oculatus.</title>
        <authorList>
            <consortium name="The Broad Institute Genome Assembly &amp; Analysis Group"/>
            <consortium name="Computational R&amp;D Group"/>
            <consortium name="and Sequencing Platform"/>
            <person name="Di Palma F."/>
            <person name="Alfoldi J."/>
            <person name="Johnson J."/>
            <person name="Berlin A."/>
            <person name="Gnerre S."/>
            <person name="Jaffe D."/>
            <person name="MacCallum I."/>
            <person name="Young S."/>
            <person name="Walker B.J."/>
            <person name="Lander E.S."/>
            <person name="Lindblad-Toh K."/>
        </authorList>
    </citation>
    <scope>NUCLEOTIDE SEQUENCE [LARGE SCALE GENOMIC DNA]</scope>
</reference>
<keyword evidence="4" id="KW-0963">Cytoplasm</keyword>
<feature type="domain" description="Kinesin motor" evidence="8">
    <location>
        <begin position="164"/>
        <end position="551"/>
    </location>
</feature>
<evidence type="ECO:0000256" key="6">
    <source>
        <dbReference type="SAM" id="Coils"/>
    </source>
</evidence>
<dbReference type="Gene3D" id="3.40.850.10">
    <property type="entry name" value="Kinesin motor domain"/>
    <property type="match status" value="1"/>
</dbReference>
<keyword evidence="3 5" id="KW-0067">ATP-binding</keyword>
<reference evidence="9" key="3">
    <citation type="submission" date="2025-09" db="UniProtKB">
        <authorList>
            <consortium name="Ensembl"/>
        </authorList>
    </citation>
    <scope>IDENTIFICATION</scope>
</reference>
<dbReference type="GO" id="GO:0003777">
    <property type="term" value="F:microtubule motor activity"/>
    <property type="evidence" value="ECO:0000318"/>
    <property type="project" value="GO_Central"/>
</dbReference>
<dbReference type="GO" id="GO:0008017">
    <property type="term" value="F:microtubule binding"/>
    <property type="evidence" value="ECO:0000318"/>
    <property type="project" value="GO_Central"/>
</dbReference>
<evidence type="ECO:0000256" key="7">
    <source>
        <dbReference type="SAM" id="MobiDB-lite"/>
    </source>
</evidence>
<dbReference type="PROSITE" id="PS50067">
    <property type="entry name" value="KINESIN_MOTOR_2"/>
    <property type="match status" value="1"/>
</dbReference>
<sequence length="554" mass="62510">MPLYINPDRVSAHRVSLLEHKLRSKEERIVELETEKALLHLKLAECYGKFRRDNGRQGQILYQNTQTFLEKIFIEVQALKKSLRDLYRTYVGFSAELEQRSRCFLDQVNRASERIQGHSNDVHTELQAQVLDLERSLQEEKERYRMERQRRRFLHNILVELRGNIRVHCRVRPLLPLDRGLSDTDPVPKSSLSEKVIHAINDDTVLVRCTRPGCPPVNKVFEFERVHGPEDSQQTVYGEVSPLLTSLLDGYNVCIMAYGQTGSGKSYTMNGSHSEEEMPHEGIIPRAARELFRLISEKPANSHLIEVSVVEVYNNEVFDLLSKDCDKRDVITTSTGTSDVLCLTYRLVQSAAEILRLINHVHQLRAQNSTLVHTDSSRSHLVVTLTVTLKSPAAMAPGRQLLTQSADRPQGVQREWWSPRCHKSSGGRVTEDHTGPAPCPRPGLSQSPVRTRLQLVDLAGSECVGMSGVTGAALRETSFINRSLSALSDVLGALSEHRPHIPYRNSRLTHLLQDSIGGEAKLLVMICVSPSQRFLTESLQSLGFGTRARQVQKE</sequence>
<dbReference type="PANTHER" id="PTHR47972:SF63">
    <property type="entry name" value="KINESIN FAMILY MEMBER 25"/>
    <property type="match status" value="1"/>
</dbReference>
<organism evidence="9 10">
    <name type="scientific">Lepisosteus oculatus</name>
    <name type="common">Spotted gar</name>
    <dbReference type="NCBI Taxonomy" id="7918"/>
    <lineage>
        <taxon>Eukaryota</taxon>
        <taxon>Metazoa</taxon>
        <taxon>Chordata</taxon>
        <taxon>Craniata</taxon>
        <taxon>Vertebrata</taxon>
        <taxon>Euteleostomi</taxon>
        <taxon>Actinopterygii</taxon>
        <taxon>Neopterygii</taxon>
        <taxon>Holostei</taxon>
        <taxon>Semionotiformes</taxon>
        <taxon>Lepisosteidae</taxon>
        <taxon>Lepisosteus</taxon>
    </lineage>
</organism>
<feature type="region of interest" description="Disordered" evidence="7">
    <location>
        <begin position="422"/>
        <end position="446"/>
    </location>
</feature>
<feature type="coiled-coil region" evidence="6">
    <location>
        <begin position="123"/>
        <end position="150"/>
    </location>
</feature>
<dbReference type="Ensembl" id="ENSLOCT00000019460.1">
    <property type="protein sequence ID" value="ENSLOCP00000019428.1"/>
    <property type="gene ID" value="ENSLOCG00000015780.1"/>
</dbReference>
<comment type="subcellular location">
    <subcellularLocation>
        <location evidence="1">Cytoplasm</location>
        <location evidence="1">Cytoskeleton</location>
    </subcellularLocation>
</comment>
<dbReference type="InParanoid" id="W5NFL9"/>
<dbReference type="HOGENOM" id="CLU_001485_2_2_1"/>
<protein>
    <submittedName>
        <fullName evidence="9">Kinesin family member 25</fullName>
    </submittedName>
</protein>
<evidence type="ECO:0000313" key="10">
    <source>
        <dbReference type="Proteomes" id="UP000018468"/>
    </source>
</evidence>
<dbReference type="AlphaFoldDB" id="W5NFL9"/>
<reference evidence="9" key="2">
    <citation type="submission" date="2025-08" db="UniProtKB">
        <authorList>
            <consortium name="Ensembl"/>
        </authorList>
    </citation>
    <scope>IDENTIFICATION</scope>
</reference>
<dbReference type="eggNOG" id="KOG0239">
    <property type="taxonomic scope" value="Eukaryota"/>
</dbReference>
<keyword evidence="2 5" id="KW-0547">Nucleotide-binding</keyword>
<dbReference type="GO" id="GO:0005871">
    <property type="term" value="C:kinesin complex"/>
    <property type="evidence" value="ECO:0000318"/>
    <property type="project" value="GO_Central"/>
</dbReference>
<name>W5NFL9_LEPOC</name>
<evidence type="ECO:0000256" key="2">
    <source>
        <dbReference type="ARBA" id="ARBA00022741"/>
    </source>
</evidence>
<dbReference type="Pfam" id="PF00225">
    <property type="entry name" value="Kinesin"/>
    <property type="match status" value="2"/>
</dbReference>
<dbReference type="SUPFAM" id="SSF52540">
    <property type="entry name" value="P-loop containing nucleoside triphosphate hydrolases"/>
    <property type="match status" value="1"/>
</dbReference>
<dbReference type="GeneTree" id="ENSGT00940000162166"/>
<evidence type="ECO:0000313" key="9">
    <source>
        <dbReference type="Ensembl" id="ENSLOCP00000019428.1"/>
    </source>
</evidence>